<feature type="region of interest" description="Disordered" evidence="1">
    <location>
        <begin position="1"/>
        <end position="25"/>
    </location>
</feature>
<evidence type="ECO:0000313" key="3">
    <source>
        <dbReference type="Proteomes" id="UP000255265"/>
    </source>
</evidence>
<dbReference type="AlphaFoldDB" id="A0A370F5D7"/>
<evidence type="ECO:0000256" key="1">
    <source>
        <dbReference type="SAM" id="MobiDB-lite"/>
    </source>
</evidence>
<comment type="caution">
    <text evidence="2">The sequence shown here is derived from an EMBL/GenBank/DDBJ whole genome shotgun (WGS) entry which is preliminary data.</text>
</comment>
<sequence length="206" mass="21988">MTSPPRVSTVQSGHGSIAGMPAAPRPGQSTWPATLALAAAMVLYVGGLQLWDQLTPSARAVAQGQPLTIGPARFVPAPGWQMDVARSRPGQSLVLVKSGHSFSVQTAAWHGDADGLLRREQRLLERGYRLRVEGEPSGFFTDWGLQGTTFAYYGARMSGRLWLVMDEARATVVTVDFYGPNQDTDAGAQALTEAQDMLASMDLGAA</sequence>
<evidence type="ECO:0000313" key="2">
    <source>
        <dbReference type="EMBL" id="RDI18600.1"/>
    </source>
</evidence>
<accession>A0A370F5D7</accession>
<dbReference type="STRING" id="433924.NS331_23930"/>
<protein>
    <submittedName>
        <fullName evidence="2">Uncharacterized protein</fullName>
    </submittedName>
</protein>
<dbReference type="RefSeq" id="WP_017761286.1">
    <property type="nucleotide sequence ID" value="NZ_QQAV01000014.1"/>
</dbReference>
<name>A0A370F5D7_9BURK</name>
<dbReference type="Proteomes" id="UP000255265">
    <property type="component" value="Unassembled WGS sequence"/>
</dbReference>
<proteinExistence type="predicted"/>
<organism evidence="2 3">
    <name type="scientific">Pseudacidovorax intermedius</name>
    <dbReference type="NCBI Taxonomy" id="433924"/>
    <lineage>
        <taxon>Bacteria</taxon>
        <taxon>Pseudomonadati</taxon>
        <taxon>Pseudomonadota</taxon>
        <taxon>Betaproteobacteria</taxon>
        <taxon>Burkholderiales</taxon>
        <taxon>Comamonadaceae</taxon>
        <taxon>Pseudacidovorax</taxon>
    </lineage>
</organism>
<reference evidence="2 3" key="1">
    <citation type="submission" date="2018-07" db="EMBL/GenBank/DDBJ databases">
        <title>Genomic Encyclopedia of Type Strains, Phase IV (KMG-IV): sequencing the most valuable type-strain genomes for metagenomic binning, comparative biology and taxonomic classification.</title>
        <authorList>
            <person name="Goeker M."/>
        </authorList>
    </citation>
    <scope>NUCLEOTIDE SEQUENCE [LARGE SCALE GENOMIC DNA]</scope>
    <source>
        <strain evidence="2 3">DSM 21352</strain>
    </source>
</reference>
<dbReference type="EMBL" id="QQAV01000014">
    <property type="protein sequence ID" value="RDI18600.1"/>
    <property type="molecule type" value="Genomic_DNA"/>
</dbReference>
<feature type="compositionally biased region" description="Polar residues" evidence="1">
    <location>
        <begin position="1"/>
        <end position="14"/>
    </location>
</feature>
<gene>
    <name evidence="2" type="ORF">DFR41_11448</name>
</gene>
<keyword evidence="3" id="KW-1185">Reference proteome</keyword>